<keyword evidence="4" id="KW-1185">Reference proteome</keyword>
<comment type="caution">
    <text evidence="3">The sequence shown here is derived from an EMBL/GenBank/DDBJ whole genome shotgun (WGS) entry which is preliminary data.</text>
</comment>
<gene>
    <name evidence="3" type="ORF">PECAL_4P25620</name>
</gene>
<dbReference type="AlphaFoldDB" id="A0A8J2X525"/>
<keyword evidence="2" id="KW-0732">Signal</keyword>
<dbReference type="Proteomes" id="UP000789595">
    <property type="component" value="Unassembled WGS sequence"/>
</dbReference>
<dbReference type="EMBL" id="CAKKNE010000004">
    <property type="protein sequence ID" value="CAH0375236.1"/>
    <property type="molecule type" value="Genomic_DNA"/>
</dbReference>
<evidence type="ECO:0000256" key="1">
    <source>
        <dbReference type="SAM" id="MobiDB-lite"/>
    </source>
</evidence>
<feature type="signal peptide" evidence="2">
    <location>
        <begin position="1"/>
        <end position="22"/>
    </location>
</feature>
<feature type="compositionally biased region" description="Basic and acidic residues" evidence="1">
    <location>
        <begin position="273"/>
        <end position="293"/>
    </location>
</feature>
<accession>A0A8J2X525</accession>
<feature type="region of interest" description="Disordered" evidence="1">
    <location>
        <begin position="272"/>
        <end position="293"/>
    </location>
</feature>
<evidence type="ECO:0000313" key="4">
    <source>
        <dbReference type="Proteomes" id="UP000789595"/>
    </source>
</evidence>
<organism evidence="3 4">
    <name type="scientific">Pelagomonas calceolata</name>
    <dbReference type="NCBI Taxonomy" id="35677"/>
    <lineage>
        <taxon>Eukaryota</taxon>
        <taxon>Sar</taxon>
        <taxon>Stramenopiles</taxon>
        <taxon>Ochrophyta</taxon>
        <taxon>Pelagophyceae</taxon>
        <taxon>Pelagomonadales</taxon>
        <taxon>Pelagomonadaceae</taxon>
        <taxon>Pelagomonas</taxon>
    </lineage>
</organism>
<reference evidence="3" key="1">
    <citation type="submission" date="2021-11" db="EMBL/GenBank/DDBJ databases">
        <authorList>
            <consortium name="Genoscope - CEA"/>
            <person name="William W."/>
        </authorList>
    </citation>
    <scope>NUCLEOTIDE SEQUENCE</scope>
</reference>
<proteinExistence type="predicted"/>
<evidence type="ECO:0000313" key="3">
    <source>
        <dbReference type="EMBL" id="CAH0375236.1"/>
    </source>
</evidence>
<evidence type="ECO:0000256" key="2">
    <source>
        <dbReference type="SAM" id="SignalP"/>
    </source>
</evidence>
<sequence length="293" mass="30842">MQRRDTSMHVSLLLAVAATTAALEVAVVSLTPPTASEHYGAAGKAWRWKVAVMGEDMALPRPKTALALAESIVERSEGAVQEAATLSTCARLLLIVAGNEDAVSATREACAAQIASYQTRPFDDWRRALDAAGDDIVKTSRAAPTVDDDDELGVFEAATGAEAGAWLARVVAGAADGPTAFDPFSSRKAHVLKQAKQCLEKCRAGKTGAVRDALVRSLEAGKRARDAKTPEVSALRASPRDGGARTAAFSAALNLSEKAGLLLAEDVAQRNLTPERRAALGQERARQDRAKVS</sequence>
<name>A0A8J2X525_9STRA</name>
<feature type="chain" id="PRO_5035269539" evidence="2">
    <location>
        <begin position="23"/>
        <end position="293"/>
    </location>
</feature>
<protein>
    <submittedName>
        <fullName evidence="3">Uncharacterized protein</fullName>
    </submittedName>
</protein>
<dbReference type="OrthoDB" id="10654415at2759"/>